<proteinExistence type="predicted"/>
<evidence type="ECO:0000313" key="1">
    <source>
        <dbReference type="EMBL" id="GAH33931.1"/>
    </source>
</evidence>
<dbReference type="AlphaFoldDB" id="X1EKS0"/>
<reference evidence="1" key="1">
    <citation type="journal article" date="2014" name="Front. Microbiol.">
        <title>High frequency of phylogenetically diverse reductive dehalogenase-homologous genes in deep subseafloor sedimentary metagenomes.</title>
        <authorList>
            <person name="Kawai M."/>
            <person name="Futagami T."/>
            <person name="Toyoda A."/>
            <person name="Takaki Y."/>
            <person name="Nishi S."/>
            <person name="Hori S."/>
            <person name="Arai W."/>
            <person name="Tsubouchi T."/>
            <person name="Morono Y."/>
            <person name="Uchiyama I."/>
            <person name="Ito T."/>
            <person name="Fujiyama A."/>
            <person name="Inagaki F."/>
            <person name="Takami H."/>
        </authorList>
    </citation>
    <scope>NUCLEOTIDE SEQUENCE</scope>
    <source>
        <strain evidence="1">Expedition CK06-06</strain>
    </source>
</reference>
<name>X1EKS0_9ZZZZ</name>
<dbReference type="EMBL" id="BARU01006579">
    <property type="protein sequence ID" value="GAH33931.1"/>
    <property type="molecule type" value="Genomic_DNA"/>
</dbReference>
<sequence>NLYNEDKKATIITQLIDQNNKTVITKETTLIIKTGKNTIKQEQISFSKPELSLPSPLPG</sequence>
<comment type="caution">
    <text evidence="1">The sequence shown here is derived from an EMBL/GenBank/DDBJ whole genome shotgun (WGS) entry which is preliminary data.</text>
</comment>
<accession>X1EKS0</accession>
<gene>
    <name evidence="1" type="ORF">S03H2_12946</name>
</gene>
<protein>
    <submittedName>
        <fullName evidence="1">Uncharacterized protein</fullName>
    </submittedName>
</protein>
<organism evidence="1">
    <name type="scientific">marine sediment metagenome</name>
    <dbReference type="NCBI Taxonomy" id="412755"/>
    <lineage>
        <taxon>unclassified sequences</taxon>
        <taxon>metagenomes</taxon>
        <taxon>ecological metagenomes</taxon>
    </lineage>
</organism>
<feature type="non-terminal residue" evidence="1">
    <location>
        <position position="1"/>
    </location>
</feature>